<sequence>MKTKIKVLLISVLAFVLLLNLIQDEKQHMTTAYVSSTRSLSIKQNESLLLNKERLLDICKETNDMLSAAYEKGLQEEPGYWISTYPWFKLSCNQLVLSLQEDDRAARLNIDESTTSVEVTERAMDNDIFLYDNLSNRRMAKKLQKLKTGEKLRILAIGGSMTRGSVDNWKFPCEDVYQRAWPKKIQQVMEEKWGENSVEVINIALGGYNEDAWLSSMNFIVGYAPVDIILMESAVNDRGLYRTQKWDAERVAETSDVLLNLLMRIPGKPAVMSVELFTLSSSDKDDANTVCPGHVQFVNDPVLDFEQCFYCEFMWMPQTWRDTVRKKNSVARVSYRDAVWPVQSLPPNNLCQFWNGVNHPEVATHALVASTVVFHLFIIMETQEELATLSHDENAIITLPTVAMPDNACLEPTTSINAIQGNPIDQMNLPKDGSSCWIFRSDSRHKYGWICEFGMDGTTFGLSDSQTASSSRELMKGHKLNDYLTLKQEIHLGSDGKLIVTRLRSWDSRMAKADVWLSTQTGENVFEGDPVWTIDSSTDSDQAQRNVSIAVPWFTHIRKYHFKH</sequence>
<organism evidence="2 3">
    <name type="scientific">Chaetoceros tenuissimus</name>
    <dbReference type="NCBI Taxonomy" id="426638"/>
    <lineage>
        <taxon>Eukaryota</taxon>
        <taxon>Sar</taxon>
        <taxon>Stramenopiles</taxon>
        <taxon>Ochrophyta</taxon>
        <taxon>Bacillariophyta</taxon>
        <taxon>Coscinodiscophyceae</taxon>
        <taxon>Chaetocerotophycidae</taxon>
        <taxon>Chaetocerotales</taxon>
        <taxon>Chaetocerotaceae</taxon>
        <taxon>Chaetoceros</taxon>
    </lineage>
</organism>
<dbReference type="InterPro" id="IPR036514">
    <property type="entry name" value="SGNH_hydro_sf"/>
</dbReference>
<evidence type="ECO:0000313" key="2">
    <source>
        <dbReference type="EMBL" id="GFH46301.1"/>
    </source>
</evidence>
<evidence type="ECO:0000256" key="1">
    <source>
        <dbReference type="SAM" id="SignalP"/>
    </source>
</evidence>
<accession>A0AAD3CI60</accession>
<feature type="signal peptide" evidence="1">
    <location>
        <begin position="1"/>
        <end position="24"/>
    </location>
</feature>
<dbReference type="AlphaFoldDB" id="A0AAD3CI60"/>
<dbReference type="EMBL" id="BLLK01000022">
    <property type="protein sequence ID" value="GFH46301.1"/>
    <property type="molecule type" value="Genomic_DNA"/>
</dbReference>
<keyword evidence="3" id="KW-1185">Reference proteome</keyword>
<proteinExistence type="predicted"/>
<gene>
    <name evidence="2" type="ORF">CTEN210_02775</name>
</gene>
<feature type="chain" id="PRO_5042204699" description="SGNH hydrolase-type esterase domain-containing protein" evidence="1">
    <location>
        <begin position="25"/>
        <end position="564"/>
    </location>
</feature>
<dbReference type="SUPFAM" id="SSF52266">
    <property type="entry name" value="SGNH hydrolase"/>
    <property type="match status" value="1"/>
</dbReference>
<dbReference type="Proteomes" id="UP001054902">
    <property type="component" value="Unassembled WGS sequence"/>
</dbReference>
<reference evidence="2 3" key="1">
    <citation type="journal article" date="2021" name="Sci. Rep.">
        <title>The genome of the diatom Chaetoceros tenuissimus carries an ancient integrated fragment of an extant virus.</title>
        <authorList>
            <person name="Hongo Y."/>
            <person name="Kimura K."/>
            <person name="Takaki Y."/>
            <person name="Yoshida Y."/>
            <person name="Baba S."/>
            <person name="Kobayashi G."/>
            <person name="Nagasaki K."/>
            <person name="Hano T."/>
            <person name="Tomaru Y."/>
        </authorList>
    </citation>
    <scope>NUCLEOTIDE SEQUENCE [LARGE SCALE GENOMIC DNA]</scope>
    <source>
        <strain evidence="2 3">NIES-3715</strain>
    </source>
</reference>
<keyword evidence="1" id="KW-0732">Signal</keyword>
<name>A0AAD3CI60_9STRA</name>
<comment type="caution">
    <text evidence="2">The sequence shown here is derived from an EMBL/GenBank/DDBJ whole genome shotgun (WGS) entry which is preliminary data.</text>
</comment>
<dbReference type="Gene3D" id="3.40.50.1110">
    <property type="entry name" value="SGNH hydrolase"/>
    <property type="match status" value="1"/>
</dbReference>
<protein>
    <recommendedName>
        <fullName evidence="4">SGNH hydrolase-type esterase domain-containing protein</fullName>
    </recommendedName>
</protein>
<evidence type="ECO:0008006" key="4">
    <source>
        <dbReference type="Google" id="ProtNLM"/>
    </source>
</evidence>
<evidence type="ECO:0000313" key="3">
    <source>
        <dbReference type="Proteomes" id="UP001054902"/>
    </source>
</evidence>
<dbReference type="PANTHER" id="PTHR34407">
    <property type="entry name" value="EXPRESSED PROTEIN"/>
    <property type="match status" value="1"/>
</dbReference>
<dbReference type="PANTHER" id="PTHR34407:SF1">
    <property type="entry name" value="SGNH HYDROLASE-TYPE ESTERASE DOMAIN-CONTAINING PROTEIN"/>
    <property type="match status" value="1"/>
</dbReference>